<dbReference type="PROSITE" id="PS51257">
    <property type="entry name" value="PROKAR_LIPOPROTEIN"/>
    <property type="match status" value="1"/>
</dbReference>
<dbReference type="Proteomes" id="UP000050867">
    <property type="component" value="Unassembled WGS sequence"/>
</dbReference>
<dbReference type="OrthoDB" id="3824824at2"/>
<reference evidence="3 4" key="1">
    <citation type="submission" date="2015-10" db="EMBL/GenBank/DDBJ databases">
        <title>Draft genome sequence of pyrrolomycin-producing Streptomyces vitaminophilus.</title>
        <authorList>
            <person name="Graham D.E."/>
            <person name="Mahan K.M."/>
            <person name="Klingeman D.M."/>
            <person name="Hettich R.L."/>
            <person name="Parry R.J."/>
        </authorList>
    </citation>
    <scope>NUCLEOTIDE SEQUENCE [LARGE SCALE GENOMIC DNA]</scope>
    <source>
        <strain evidence="3 4">ATCC 31673</strain>
    </source>
</reference>
<gene>
    <name evidence="3" type="ORF">AQ490_02810</name>
</gene>
<protein>
    <recommendedName>
        <fullName evidence="5">DUF461 domain-containing protein</fullName>
    </recommendedName>
</protein>
<feature type="region of interest" description="Disordered" evidence="1">
    <location>
        <begin position="163"/>
        <end position="244"/>
    </location>
</feature>
<evidence type="ECO:0000256" key="2">
    <source>
        <dbReference type="SAM" id="SignalP"/>
    </source>
</evidence>
<sequence>MSRSLRRGVLAASLVLATASLSACAAGNDAASLGIKPDNPETSVGGIKIQSGVVIVSEGEDQPVAVTASVVNNTSTSQTLESVTIKGLSTPLELAGPKGESGITVPAGGTVRIGGKDGASATLPDASDEMSEALGRFRTVTFAFSEAGDVPLEASVVPDEDFYTPWAATPSPSATPSSTAEQAGETPPAGAEGNEGAEDGEPADAETEAGGESSADAGKASNTPPASPNASQSAKAGDEAESGH</sequence>
<dbReference type="EMBL" id="LLZU01000002">
    <property type="protein sequence ID" value="KRV51141.1"/>
    <property type="molecule type" value="Genomic_DNA"/>
</dbReference>
<dbReference type="eggNOG" id="ENOG5032ZZ6">
    <property type="taxonomic scope" value="Bacteria"/>
</dbReference>
<keyword evidence="4" id="KW-1185">Reference proteome</keyword>
<feature type="compositionally biased region" description="Acidic residues" evidence="1">
    <location>
        <begin position="195"/>
        <end position="209"/>
    </location>
</feature>
<evidence type="ECO:0000313" key="4">
    <source>
        <dbReference type="Proteomes" id="UP000050867"/>
    </source>
</evidence>
<feature type="compositionally biased region" description="Polar residues" evidence="1">
    <location>
        <begin position="220"/>
        <end position="234"/>
    </location>
</feature>
<feature type="compositionally biased region" description="Low complexity" evidence="1">
    <location>
        <begin position="164"/>
        <end position="194"/>
    </location>
</feature>
<proteinExistence type="predicted"/>
<dbReference type="RefSeq" id="WP_018385526.1">
    <property type="nucleotide sequence ID" value="NZ_LLZU01000002.1"/>
</dbReference>
<evidence type="ECO:0008006" key="5">
    <source>
        <dbReference type="Google" id="ProtNLM"/>
    </source>
</evidence>
<evidence type="ECO:0000313" key="3">
    <source>
        <dbReference type="EMBL" id="KRV51141.1"/>
    </source>
</evidence>
<feature type="chain" id="PRO_5006670803" description="DUF461 domain-containing protein" evidence="2">
    <location>
        <begin position="26"/>
        <end position="244"/>
    </location>
</feature>
<name>A0A0T6LYQ1_WENVI</name>
<organism evidence="3 4">
    <name type="scientific">Wenjunlia vitaminophila</name>
    <name type="common">Streptomyces vitaminophilus</name>
    <dbReference type="NCBI Taxonomy" id="76728"/>
    <lineage>
        <taxon>Bacteria</taxon>
        <taxon>Bacillati</taxon>
        <taxon>Actinomycetota</taxon>
        <taxon>Actinomycetes</taxon>
        <taxon>Kitasatosporales</taxon>
        <taxon>Streptomycetaceae</taxon>
        <taxon>Wenjunlia</taxon>
    </lineage>
</organism>
<accession>A0A0T6LYQ1</accession>
<feature type="signal peptide" evidence="2">
    <location>
        <begin position="1"/>
        <end position="25"/>
    </location>
</feature>
<keyword evidence="2" id="KW-0732">Signal</keyword>
<dbReference type="AlphaFoldDB" id="A0A0T6LYQ1"/>
<comment type="caution">
    <text evidence="3">The sequence shown here is derived from an EMBL/GenBank/DDBJ whole genome shotgun (WGS) entry which is preliminary data.</text>
</comment>
<evidence type="ECO:0000256" key="1">
    <source>
        <dbReference type="SAM" id="MobiDB-lite"/>
    </source>
</evidence>